<evidence type="ECO:0000313" key="1">
    <source>
        <dbReference type="EMBL" id="KAJ8667814.1"/>
    </source>
</evidence>
<reference evidence="1" key="1">
    <citation type="submission" date="2023-04" db="EMBL/GenBank/DDBJ databases">
        <title>A chromosome-level genome assembly of the parasitoid wasp Eretmocerus hayati.</title>
        <authorList>
            <person name="Zhong Y."/>
            <person name="Liu S."/>
            <person name="Liu Y."/>
        </authorList>
    </citation>
    <scope>NUCLEOTIDE SEQUENCE</scope>
    <source>
        <strain evidence="1">ZJU_SS_LIU_2023</strain>
    </source>
</reference>
<sequence length="143" mass="15930">MKTVTTLLLLCGAIIGSSFAASTRKQSNLPPWVDCTENSHCPAGYCCMINHERYSYPQCTPLRQQGDVCRPGGPLITNGSRYYPDFTEIVLGNIYLQLCPCANGLTCERRDPYCRPINNPTTEANEVNYNNTDNTIDNAITRE</sequence>
<proteinExistence type="predicted"/>
<dbReference type="EMBL" id="CM056744">
    <property type="protein sequence ID" value="KAJ8667814.1"/>
    <property type="molecule type" value="Genomic_DNA"/>
</dbReference>
<dbReference type="Proteomes" id="UP001239111">
    <property type="component" value="Chromosome 4"/>
</dbReference>
<gene>
    <name evidence="1" type="ORF">QAD02_009477</name>
</gene>
<name>A0ACC2N9T6_9HYME</name>
<evidence type="ECO:0000313" key="2">
    <source>
        <dbReference type="Proteomes" id="UP001239111"/>
    </source>
</evidence>
<keyword evidence="2" id="KW-1185">Reference proteome</keyword>
<accession>A0ACC2N9T6</accession>
<comment type="caution">
    <text evidence="1">The sequence shown here is derived from an EMBL/GenBank/DDBJ whole genome shotgun (WGS) entry which is preliminary data.</text>
</comment>
<protein>
    <submittedName>
        <fullName evidence="1">Uncharacterized protein</fullName>
    </submittedName>
</protein>
<organism evidence="1 2">
    <name type="scientific">Eretmocerus hayati</name>
    <dbReference type="NCBI Taxonomy" id="131215"/>
    <lineage>
        <taxon>Eukaryota</taxon>
        <taxon>Metazoa</taxon>
        <taxon>Ecdysozoa</taxon>
        <taxon>Arthropoda</taxon>
        <taxon>Hexapoda</taxon>
        <taxon>Insecta</taxon>
        <taxon>Pterygota</taxon>
        <taxon>Neoptera</taxon>
        <taxon>Endopterygota</taxon>
        <taxon>Hymenoptera</taxon>
        <taxon>Apocrita</taxon>
        <taxon>Proctotrupomorpha</taxon>
        <taxon>Chalcidoidea</taxon>
        <taxon>Aphelinidae</taxon>
        <taxon>Aphelininae</taxon>
        <taxon>Eretmocerus</taxon>
    </lineage>
</organism>